<reference evidence="2" key="2">
    <citation type="submission" date="2020-06" db="EMBL/GenBank/DDBJ databases">
        <title>Helianthus annuus Genome sequencing and assembly Release 2.</title>
        <authorList>
            <person name="Gouzy J."/>
            <person name="Langlade N."/>
            <person name="Munos S."/>
        </authorList>
    </citation>
    <scope>NUCLEOTIDE SEQUENCE</scope>
    <source>
        <tissue evidence="2">Leaves</tissue>
    </source>
</reference>
<organism evidence="2 3">
    <name type="scientific">Helianthus annuus</name>
    <name type="common">Common sunflower</name>
    <dbReference type="NCBI Taxonomy" id="4232"/>
    <lineage>
        <taxon>Eukaryota</taxon>
        <taxon>Viridiplantae</taxon>
        <taxon>Streptophyta</taxon>
        <taxon>Embryophyta</taxon>
        <taxon>Tracheophyta</taxon>
        <taxon>Spermatophyta</taxon>
        <taxon>Magnoliopsida</taxon>
        <taxon>eudicotyledons</taxon>
        <taxon>Gunneridae</taxon>
        <taxon>Pentapetalae</taxon>
        <taxon>asterids</taxon>
        <taxon>campanulids</taxon>
        <taxon>Asterales</taxon>
        <taxon>Asteraceae</taxon>
        <taxon>Asteroideae</taxon>
        <taxon>Heliantheae alliance</taxon>
        <taxon>Heliantheae</taxon>
        <taxon>Helianthus</taxon>
    </lineage>
</organism>
<keyword evidence="3" id="KW-1185">Reference proteome</keyword>
<gene>
    <name evidence="2" type="ORF">HanXRQr2_Chr07g0305631</name>
</gene>
<feature type="compositionally biased region" description="Polar residues" evidence="1">
    <location>
        <begin position="158"/>
        <end position="175"/>
    </location>
</feature>
<proteinExistence type="predicted"/>
<dbReference type="AlphaFoldDB" id="A0A9K3NHC6"/>
<evidence type="ECO:0000256" key="1">
    <source>
        <dbReference type="SAM" id="MobiDB-lite"/>
    </source>
</evidence>
<accession>A0A9K3NHC6</accession>
<protein>
    <submittedName>
        <fullName evidence="2">Uncharacterized protein</fullName>
    </submittedName>
</protein>
<comment type="caution">
    <text evidence="2">The sequence shown here is derived from an EMBL/GenBank/DDBJ whole genome shotgun (WGS) entry which is preliminary data.</text>
</comment>
<dbReference type="EMBL" id="MNCJ02000322">
    <property type="protein sequence ID" value="KAF5799538.1"/>
    <property type="molecule type" value="Genomic_DNA"/>
</dbReference>
<dbReference type="Proteomes" id="UP000215914">
    <property type="component" value="Unassembled WGS sequence"/>
</dbReference>
<name>A0A9K3NHC6_HELAN</name>
<evidence type="ECO:0000313" key="3">
    <source>
        <dbReference type="Proteomes" id="UP000215914"/>
    </source>
</evidence>
<evidence type="ECO:0000313" key="2">
    <source>
        <dbReference type="EMBL" id="KAF5799538.1"/>
    </source>
</evidence>
<reference evidence="2" key="1">
    <citation type="journal article" date="2017" name="Nature">
        <title>The sunflower genome provides insights into oil metabolism, flowering and Asterid evolution.</title>
        <authorList>
            <person name="Badouin H."/>
            <person name="Gouzy J."/>
            <person name="Grassa C.J."/>
            <person name="Murat F."/>
            <person name="Staton S.E."/>
            <person name="Cottret L."/>
            <person name="Lelandais-Briere C."/>
            <person name="Owens G.L."/>
            <person name="Carrere S."/>
            <person name="Mayjonade B."/>
            <person name="Legrand L."/>
            <person name="Gill N."/>
            <person name="Kane N.C."/>
            <person name="Bowers J.E."/>
            <person name="Hubner S."/>
            <person name="Bellec A."/>
            <person name="Berard A."/>
            <person name="Berges H."/>
            <person name="Blanchet N."/>
            <person name="Boniface M.C."/>
            <person name="Brunel D."/>
            <person name="Catrice O."/>
            <person name="Chaidir N."/>
            <person name="Claudel C."/>
            <person name="Donnadieu C."/>
            <person name="Faraut T."/>
            <person name="Fievet G."/>
            <person name="Helmstetter N."/>
            <person name="King M."/>
            <person name="Knapp S.J."/>
            <person name="Lai Z."/>
            <person name="Le Paslier M.C."/>
            <person name="Lippi Y."/>
            <person name="Lorenzon L."/>
            <person name="Mandel J.R."/>
            <person name="Marage G."/>
            <person name="Marchand G."/>
            <person name="Marquand E."/>
            <person name="Bret-Mestries E."/>
            <person name="Morien E."/>
            <person name="Nambeesan S."/>
            <person name="Nguyen T."/>
            <person name="Pegot-Espagnet P."/>
            <person name="Pouilly N."/>
            <person name="Raftis F."/>
            <person name="Sallet E."/>
            <person name="Schiex T."/>
            <person name="Thomas J."/>
            <person name="Vandecasteele C."/>
            <person name="Vares D."/>
            <person name="Vear F."/>
            <person name="Vautrin S."/>
            <person name="Crespi M."/>
            <person name="Mangin B."/>
            <person name="Burke J.M."/>
            <person name="Salse J."/>
            <person name="Munos S."/>
            <person name="Vincourt P."/>
            <person name="Rieseberg L.H."/>
            <person name="Langlade N.B."/>
        </authorList>
    </citation>
    <scope>NUCLEOTIDE SEQUENCE</scope>
    <source>
        <tissue evidence="2">Leaves</tissue>
    </source>
</reference>
<feature type="region of interest" description="Disordered" evidence="1">
    <location>
        <begin position="155"/>
        <end position="182"/>
    </location>
</feature>
<dbReference type="Gramene" id="mRNA:HanXRQr2_Chr07g0305631">
    <property type="protein sequence ID" value="mRNA:HanXRQr2_Chr07g0305631"/>
    <property type="gene ID" value="HanXRQr2_Chr07g0305631"/>
</dbReference>
<sequence length="182" mass="20446">MAALVGEKEELAAELKHLKEADSVSQEKLNTMYADWGINSDDNQRLAKEKHWWNTEGFRAFLTVVSQSEEFKSGLEQVYRAYRDVGYQSGLKDGYIYSAQGLDRKETPLYNSKAKKRLSKLDKEFGGKTPDLLEKILEHPMISINGLKALLTPADPSSPKSLSGGDSQSLCQRSGQHFPEDF</sequence>